<feature type="domain" description="Galectin" evidence="3">
    <location>
        <begin position="1"/>
        <end position="82"/>
    </location>
</feature>
<keyword evidence="1 2" id="KW-0430">Lectin</keyword>
<dbReference type="GeneTree" id="ENSGT01030000239955"/>
<dbReference type="PROSITE" id="PS51304">
    <property type="entry name" value="GALECTIN"/>
    <property type="match status" value="1"/>
</dbReference>
<evidence type="ECO:0000256" key="1">
    <source>
        <dbReference type="ARBA" id="ARBA00022734"/>
    </source>
</evidence>
<dbReference type="GO" id="GO:0030246">
    <property type="term" value="F:carbohydrate binding"/>
    <property type="evidence" value="ECO:0007669"/>
    <property type="project" value="UniProtKB-UniRule"/>
</dbReference>
<organism evidence="4 5">
    <name type="scientific">Gadus morhua</name>
    <name type="common">Atlantic cod</name>
    <dbReference type="NCBI Taxonomy" id="8049"/>
    <lineage>
        <taxon>Eukaryota</taxon>
        <taxon>Metazoa</taxon>
        <taxon>Chordata</taxon>
        <taxon>Craniata</taxon>
        <taxon>Vertebrata</taxon>
        <taxon>Euteleostomi</taxon>
        <taxon>Actinopterygii</taxon>
        <taxon>Neopterygii</taxon>
        <taxon>Teleostei</taxon>
        <taxon>Neoteleostei</taxon>
        <taxon>Acanthomorphata</taxon>
        <taxon>Zeiogadaria</taxon>
        <taxon>Gadariae</taxon>
        <taxon>Gadiformes</taxon>
        <taxon>Gadoidei</taxon>
        <taxon>Gadidae</taxon>
        <taxon>Gadus</taxon>
    </lineage>
</organism>
<reference evidence="4" key="1">
    <citation type="submission" date="2025-08" db="UniProtKB">
        <authorList>
            <consortium name="Ensembl"/>
        </authorList>
    </citation>
    <scope>IDENTIFICATION</scope>
</reference>
<dbReference type="InterPro" id="IPR013320">
    <property type="entry name" value="ConA-like_dom_sf"/>
</dbReference>
<dbReference type="Gene3D" id="2.60.120.200">
    <property type="match status" value="1"/>
</dbReference>
<dbReference type="InterPro" id="IPR001079">
    <property type="entry name" value="Galectin_CRD"/>
</dbReference>
<evidence type="ECO:0000313" key="5">
    <source>
        <dbReference type="Proteomes" id="UP000694546"/>
    </source>
</evidence>
<dbReference type="SUPFAM" id="SSF49899">
    <property type="entry name" value="Concanavalin A-like lectins/glucanases"/>
    <property type="match status" value="1"/>
</dbReference>
<sequence>MDVRFNLNSHERVMLCNSLLEEVWGEEVIHRTFPFNYDEFFKEFLVVLSDSSEIHFPNRLGASEYKTFSFNGGVLIRSFEIN</sequence>
<proteinExistence type="predicted"/>
<dbReference type="Pfam" id="PF00337">
    <property type="entry name" value="Gal-bind_lectin"/>
    <property type="match status" value="1"/>
</dbReference>
<name>A0A8C5BCT2_GADMO</name>
<dbReference type="Proteomes" id="UP000694546">
    <property type="component" value="Chromosome 6"/>
</dbReference>
<evidence type="ECO:0000256" key="2">
    <source>
        <dbReference type="RuleBase" id="RU102079"/>
    </source>
</evidence>
<dbReference type="Ensembl" id="ENSGMOT00000074832.1">
    <property type="protein sequence ID" value="ENSGMOP00000044146.1"/>
    <property type="gene ID" value="ENSGMOG00000027674.1"/>
</dbReference>
<keyword evidence="5" id="KW-1185">Reference proteome</keyword>
<accession>A0A8C5BCT2</accession>
<dbReference type="AlphaFoldDB" id="A0A8C5BCT2"/>
<protein>
    <recommendedName>
        <fullName evidence="2">Galectin</fullName>
    </recommendedName>
</protein>
<evidence type="ECO:0000313" key="4">
    <source>
        <dbReference type="Ensembl" id="ENSGMOP00000044146.1"/>
    </source>
</evidence>
<reference evidence="4" key="2">
    <citation type="submission" date="2025-09" db="UniProtKB">
        <authorList>
            <consortium name="Ensembl"/>
        </authorList>
    </citation>
    <scope>IDENTIFICATION</scope>
</reference>
<evidence type="ECO:0000259" key="3">
    <source>
        <dbReference type="PROSITE" id="PS51304"/>
    </source>
</evidence>